<protein>
    <submittedName>
        <fullName evidence="1">Tetratricopeptide repeat protein</fullName>
    </submittedName>
</protein>
<evidence type="ECO:0000313" key="1">
    <source>
        <dbReference type="EMBL" id="MFC6881429.1"/>
    </source>
</evidence>
<reference evidence="2" key="1">
    <citation type="journal article" date="2019" name="Int. J. Syst. Evol. Microbiol.">
        <title>The Global Catalogue of Microorganisms (GCM) 10K type strain sequencing project: providing services to taxonomists for standard genome sequencing and annotation.</title>
        <authorList>
            <consortium name="The Broad Institute Genomics Platform"/>
            <consortium name="The Broad Institute Genome Sequencing Center for Infectious Disease"/>
            <person name="Wu L."/>
            <person name="Ma J."/>
        </authorList>
    </citation>
    <scope>NUCLEOTIDE SEQUENCE [LARGE SCALE GENOMIC DNA]</scope>
    <source>
        <strain evidence="2">JCM 3369</strain>
    </source>
</reference>
<dbReference type="Proteomes" id="UP001596380">
    <property type="component" value="Unassembled WGS sequence"/>
</dbReference>
<dbReference type="Gene3D" id="1.25.40.10">
    <property type="entry name" value="Tetratricopeptide repeat domain"/>
    <property type="match status" value="1"/>
</dbReference>
<dbReference type="Pfam" id="PF13432">
    <property type="entry name" value="TPR_16"/>
    <property type="match status" value="1"/>
</dbReference>
<sequence>MAEDGEWGRRSLLRRAAVVAGVAAAAPLLGKTATAHAGSEDADTLFQAGKFERAGRMYEEIIKKDPENAHAARQRGYVGLLGNKFPEAEKYLTMALNLAPDDKQTNRLLADCYTRQDKLSLAAPRWRAAGEEAYAEQFQAIHGTPYQVHGDVARLPWQQTDPFPLVEASINGGPPKSFTFYTHIDSLGVSAKLAKETGLSVVAKQKIEAFGDIIWLYYGVLESFKMGGIELRNLPVGWSERESGGEVAPEAHDGMIGTWVFYHLLPTFDYAGRSLILRRRTPETARRARADAARAGARPLPLWLADDHLLYTEGSVADAAASDTGVVSLNIGGTGEQVAGISEETAKRLGVRIDYDRPFASFAGGQPVVAYPCYPKEVRLGDITAKGVYCYAGGKNTLGGEGFYKLAGFDHAFHKPTNITLDFTTMNAYIARGKAT</sequence>
<accession>A0ABW2CIU5</accession>
<name>A0ABW2CIU5_9ACTN</name>
<dbReference type="SUPFAM" id="SSF48452">
    <property type="entry name" value="TPR-like"/>
    <property type="match status" value="1"/>
</dbReference>
<gene>
    <name evidence="1" type="ORF">ACFQKB_16795</name>
</gene>
<proteinExistence type="predicted"/>
<dbReference type="RefSeq" id="WP_378063340.1">
    <property type="nucleotide sequence ID" value="NZ_JBHSXS010000008.1"/>
</dbReference>
<dbReference type="PROSITE" id="PS51318">
    <property type="entry name" value="TAT"/>
    <property type="match status" value="1"/>
</dbReference>
<dbReference type="InterPro" id="IPR006311">
    <property type="entry name" value="TAT_signal"/>
</dbReference>
<dbReference type="EMBL" id="JBHSXS010000008">
    <property type="protein sequence ID" value="MFC6881429.1"/>
    <property type="molecule type" value="Genomic_DNA"/>
</dbReference>
<organism evidence="1 2">
    <name type="scientific">Actinomadura yumaensis</name>
    <dbReference type="NCBI Taxonomy" id="111807"/>
    <lineage>
        <taxon>Bacteria</taxon>
        <taxon>Bacillati</taxon>
        <taxon>Actinomycetota</taxon>
        <taxon>Actinomycetes</taxon>
        <taxon>Streptosporangiales</taxon>
        <taxon>Thermomonosporaceae</taxon>
        <taxon>Actinomadura</taxon>
    </lineage>
</organism>
<comment type="caution">
    <text evidence="1">The sequence shown here is derived from an EMBL/GenBank/DDBJ whole genome shotgun (WGS) entry which is preliminary data.</text>
</comment>
<keyword evidence="2" id="KW-1185">Reference proteome</keyword>
<dbReference type="InterPro" id="IPR011990">
    <property type="entry name" value="TPR-like_helical_dom_sf"/>
</dbReference>
<evidence type="ECO:0000313" key="2">
    <source>
        <dbReference type="Proteomes" id="UP001596380"/>
    </source>
</evidence>